<dbReference type="Proteomes" id="UP000199501">
    <property type="component" value="Unassembled WGS sequence"/>
</dbReference>
<dbReference type="RefSeq" id="WP_091447739.1">
    <property type="nucleotide sequence ID" value="NZ_FMZZ01000001.1"/>
</dbReference>
<feature type="domain" description="DNA primase/polymerase bifunctional N-terminal" evidence="1">
    <location>
        <begin position="35"/>
        <end position="189"/>
    </location>
</feature>
<evidence type="ECO:0000259" key="1">
    <source>
        <dbReference type="Pfam" id="PF09250"/>
    </source>
</evidence>
<proteinExistence type="predicted"/>
<gene>
    <name evidence="2" type="ORF">SAMN05216174_101500</name>
</gene>
<dbReference type="OrthoDB" id="3397040at2"/>
<dbReference type="Pfam" id="PF09250">
    <property type="entry name" value="Prim-Pol"/>
    <property type="match status" value="1"/>
</dbReference>
<dbReference type="STRING" id="1271860.SAMN05216174_101500"/>
<keyword evidence="3" id="KW-1185">Reference proteome</keyword>
<dbReference type="InterPro" id="IPR015330">
    <property type="entry name" value="DNA_primase/pol_bifunc_N"/>
</dbReference>
<reference evidence="3" key="1">
    <citation type="submission" date="2016-10" db="EMBL/GenBank/DDBJ databases">
        <authorList>
            <person name="Varghese N."/>
            <person name="Submissions S."/>
        </authorList>
    </citation>
    <scope>NUCLEOTIDE SEQUENCE [LARGE SCALE GENOMIC DNA]</scope>
    <source>
        <strain evidence="3">IBRC-M 10403</strain>
    </source>
</reference>
<dbReference type="EMBL" id="FMZZ01000001">
    <property type="protein sequence ID" value="SDC20568.1"/>
    <property type="molecule type" value="Genomic_DNA"/>
</dbReference>
<dbReference type="AlphaFoldDB" id="A0A1G6JPF9"/>
<organism evidence="2 3">
    <name type="scientific">Actinokineospora iranica</name>
    <dbReference type="NCBI Taxonomy" id="1271860"/>
    <lineage>
        <taxon>Bacteria</taxon>
        <taxon>Bacillati</taxon>
        <taxon>Actinomycetota</taxon>
        <taxon>Actinomycetes</taxon>
        <taxon>Pseudonocardiales</taxon>
        <taxon>Pseudonocardiaceae</taxon>
        <taxon>Actinokineospora</taxon>
    </lineage>
</organism>
<evidence type="ECO:0000313" key="2">
    <source>
        <dbReference type="EMBL" id="SDC20568.1"/>
    </source>
</evidence>
<protein>
    <submittedName>
        <fullName evidence="2">Bifunctional DNA primase/polymerase, N-terminal</fullName>
    </submittedName>
</protein>
<name>A0A1G6JPF9_9PSEU</name>
<evidence type="ECO:0000313" key="3">
    <source>
        <dbReference type="Proteomes" id="UP000199501"/>
    </source>
</evidence>
<accession>A0A1G6JPF9</accession>
<sequence>MTERKGLTMSATAVENHGLNEQTTERLSEQEKAAVLYAAHGWPVLPGSTWNGRRYVVPATLKVTNGLRPWVARNLASADVATVTRWWSADTRLAPSVLLLTGEAFNLVSVAFELAQDVLATTAFLDNAGPVMYRPDEGRAYFLLQPGPIQFDDLDIAPGEVANIAPGKWVAAPPTRTGNGVNVRWWSTPESVNWRLPDVAVLYEALAVACRDRINSSAR</sequence>